<dbReference type="eggNOG" id="ENOG5032RVU">
    <property type="taxonomic scope" value="Bacteria"/>
</dbReference>
<name>L0DWW1_THIND</name>
<dbReference type="GO" id="GO:0004519">
    <property type="term" value="F:endonuclease activity"/>
    <property type="evidence" value="ECO:0007669"/>
    <property type="project" value="InterPro"/>
</dbReference>
<organism evidence="1 2">
    <name type="scientific">Thioalkalivibrio nitratireducens (strain DSM 14787 / UNIQEM 213 / ALEN2)</name>
    <dbReference type="NCBI Taxonomy" id="1255043"/>
    <lineage>
        <taxon>Bacteria</taxon>
        <taxon>Pseudomonadati</taxon>
        <taxon>Pseudomonadota</taxon>
        <taxon>Gammaproteobacteria</taxon>
        <taxon>Chromatiales</taxon>
        <taxon>Ectothiorhodospiraceae</taxon>
        <taxon>Thioalkalivibrio</taxon>
    </lineage>
</organism>
<dbReference type="InterPro" id="IPR042564">
    <property type="entry name" value="CRISPR-Cas6/Csy4_sf"/>
</dbReference>
<dbReference type="CDD" id="cd09739">
    <property type="entry name" value="Cas6_I-F"/>
    <property type="match status" value="1"/>
</dbReference>
<evidence type="ECO:0000313" key="2">
    <source>
        <dbReference type="Proteomes" id="UP000010809"/>
    </source>
</evidence>
<dbReference type="EMBL" id="CP003989">
    <property type="protein sequence ID" value="AGA34089.1"/>
    <property type="molecule type" value="Genomic_DNA"/>
</dbReference>
<protein>
    <submittedName>
        <fullName evidence="1">CRISPR-associated protein, Csy4 family</fullName>
    </submittedName>
</protein>
<evidence type="ECO:0000313" key="1">
    <source>
        <dbReference type="EMBL" id="AGA34089.1"/>
    </source>
</evidence>
<dbReference type="PATRIC" id="fig|1255043.3.peg.2467"/>
<dbReference type="AlphaFoldDB" id="L0DWW1"/>
<dbReference type="InterPro" id="IPR013396">
    <property type="entry name" value="CRISPR-assoc_prot_Csy4"/>
</dbReference>
<dbReference type="Pfam" id="PF09618">
    <property type="entry name" value="Cas_Csy4"/>
    <property type="match status" value="1"/>
</dbReference>
<dbReference type="HOGENOM" id="CLU_108958_0_0_6"/>
<dbReference type="STRING" id="1255043.TVNIR_2446"/>
<dbReference type="OrthoDB" id="259831at2"/>
<dbReference type="RefSeq" id="WP_015259205.1">
    <property type="nucleotide sequence ID" value="NC_019902.2"/>
</dbReference>
<dbReference type="GO" id="GO:0043571">
    <property type="term" value="P:maintenance of CRISPR repeat elements"/>
    <property type="evidence" value="ECO:0007669"/>
    <property type="project" value="InterPro"/>
</dbReference>
<accession>L0DWW1</accession>
<reference evidence="1" key="1">
    <citation type="submission" date="2015-12" db="EMBL/GenBank/DDBJ databases">
        <authorList>
            <person name="Tikhonova T.V."/>
            <person name="Pavlov A.R."/>
            <person name="Beletsky A.V."/>
            <person name="Mardanov A.V."/>
            <person name="Sorokin D.Y."/>
            <person name="Ravin N.V."/>
            <person name="Popov V.O."/>
        </authorList>
    </citation>
    <scope>NUCLEOTIDE SEQUENCE</scope>
    <source>
        <strain evidence="1">DSM 14787</strain>
    </source>
</reference>
<proteinExistence type="predicted"/>
<keyword evidence="2" id="KW-1185">Reference proteome</keyword>
<dbReference type="KEGG" id="tni:TVNIR_2446"/>
<dbReference type="Proteomes" id="UP000010809">
    <property type="component" value="Chromosome"/>
</dbReference>
<dbReference type="NCBIfam" id="TIGR02563">
    <property type="entry name" value="cas_Csy4"/>
    <property type="match status" value="1"/>
</dbReference>
<sequence length="186" mass="21612">MDHYLDFTVLPDPEFRETTLLGALVSKLHRRLVVLEADDIGISLPDFEKAPPLGNRLRVHGTQERIETLMQEEWLGGMRGQLEIAPLRAVPAEVLHRGVRRRQYKTNVERLRRRRMRRHGETHEEARERIPDTVARKVKTPFLTVYSTSSGQRFSLFIEHEPVQTRCVVGAFNSYGISREATIPWF</sequence>
<dbReference type="Gene3D" id="3.30.70.2540">
    <property type="entry name" value="CRISPR-associated endoribonuclease Cas6/Csy4"/>
    <property type="match status" value="1"/>
</dbReference>
<gene>
    <name evidence="1" type="ordered locus">TVNIR_2446</name>
</gene>